<evidence type="ECO:0000256" key="1">
    <source>
        <dbReference type="ARBA" id="ARBA00022884"/>
    </source>
</evidence>
<dbReference type="PROSITE" id="PS50102">
    <property type="entry name" value="RRM"/>
    <property type="match status" value="1"/>
</dbReference>
<evidence type="ECO:0000313" key="5">
    <source>
        <dbReference type="EMBL" id="KAJ0407080.1"/>
    </source>
</evidence>
<dbReference type="Proteomes" id="UP001209570">
    <property type="component" value="Unassembled WGS sequence"/>
</dbReference>
<dbReference type="InterPro" id="IPR012677">
    <property type="entry name" value="Nucleotide-bd_a/b_plait_sf"/>
</dbReference>
<dbReference type="GO" id="GO:0008143">
    <property type="term" value="F:poly(A) binding"/>
    <property type="evidence" value="ECO:0007669"/>
    <property type="project" value="TreeGrafter"/>
</dbReference>
<dbReference type="SMART" id="SM00360">
    <property type="entry name" value="RRM"/>
    <property type="match status" value="1"/>
</dbReference>
<keyword evidence="6" id="KW-1185">Reference proteome</keyword>
<dbReference type="Pfam" id="PF00076">
    <property type="entry name" value="RRM_1"/>
    <property type="match status" value="1"/>
</dbReference>
<evidence type="ECO:0000313" key="6">
    <source>
        <dbReference type="Proteomes" id="UP001209570"/>
    </source>
</evidence>
<dbReference type="SUPFAM" id="SSF54928">
    <property type="entry name" value="RNA-binding domain, RBD"/>
    <property type="match status" value="1"/>
</dbReference>
<name>A0AAD5Q9N3_PYTIN</name>
<evidence type="ECO:0000256" key="3">
    <source>
        <dbReference type="SAM" id="MobiDB-lite"/>
    </source>
</evidence>
<protein>
    <recommendedName>
        <fullName evidence="4">RRM domain-containing protein</fullName>
    </recommendedName>
</protein>
<dbReference type="Gene3D" id="3.30.70.330">
    <property type="match status" value="1"/>
</dbReference>
<dbReference type="InterPro" id="IPR000504">
    <property type="entry name" value="RRM_dom"/>
</dbReference>
<reference evidence="5" key="1">
    <citation type="submission" date="2021-12" db="EMBL/GenBank/DDBJ databases">
        <title>Prjna785345.</title>
        <authorList>
            <person name="Rujirawat T."/>
            <person name="Krajaejun T."/>
        </authorList>
    </citation>
    <scope>NUCLEOTIDE SEQUENCE</scope>
    <source>
        <strain evidence="5">Pi057C3</strain>
    </source>
</reference>
<evidence type="ECO:0000259" key="4">
    <source>
        <dbReference type="PROSITE" id="PS50102"/>
    </source>
</evidence>
<sequence length="576" mass="63672">MDDSDVYCRILSRVGRDELAVECNKLIDRDLRSVARRQRGAERALQHAADVSAAVQALECSAAVAASPTFAKFQSLWESKVEEKGELIRLQSIQYAVERLRARYSTEKAVTSLEEVDPLIAQMQLLFAPGKLQCSAHSAEILGNSLDFLIERERSNMSGFERILARVGGDALREYCSSAIEDELKSLKETMQSCLASVDSALEVRDAIEKLGVPLSEANAKTFAAIQQEYEAFSLNLMAFIDDQRKIQAAQPRSSSRRARGDSVVSSVDGGTGPHEGAAQRVSKLLSKMQHRLSKKHSSSTWQSKNITDMTTLASILKTFTPEKPQRKELILALDHFISAVLLSAEPKATELTRLDAALTEFESSSRDVAEFASFNTINSNSMTEEPSHKRLKRSPHDDVIVKVERQHQDQHTVLMDAPSSAHEVYVSDLPWGASQSDIESYFGVAGKIVSVRMPAMDDGRTVGVAIVRFSTLEGTNSALRMDGYHFQGRSIRKLQKKRPSLTPFVEKSQRMLIADGEINDEKVISSKDATSGAQEVASNRKKRKLQANDDSTVLSNSNEASEPQLAHQKAPRFAK</sequence>
<dbReference type="AlphaFoldDB" id="A0AAD5Q9N3"/>
<feature type="compositionally biased region" description="Polar residues" evidence="3">
    <location>
        <begin position="549"/>
        <end position="562"/>
    </location>
</feature>
<evidence type="ECO:0000256" key="2">
    <source>
        <dbReference type="PROSITE-ProRule" id="PRU00176"/>
    </source>
</evidence>
<comment type="caution">
    <text evidence="5">The sequence shown here is derived from an EMBL/GenBank/DDBJ whole genome shotgun (WGS) entry which is preliminary data.</text>
</comment>
<keyword evidence="1 2" id="KW-0694">RNA-binding</keyword>
<feature type="region of interest" description="Disordered" evidence="3">
    <location>
        <begin position="249"/>
        <end position="279"/>
    </location>
</feature>
<proteinExistence type="predicted"/>
<feature type="region of interest" description="Disordered" evidence="3">
    <location>
        <begin position="528"/>
        <end position="576"/>
    </location>
</feature>
<feature type="domain" description="RRM" evidence="4">
    <location>
        <begin position="423"/>
        <end position="499"/>
    </location>
</feature>
<dbReference type="CDD" id="cd00590">
    <property type="entry name" value="RRM_SF"/>
    <property type="match status" value="1"/>
</dbReference>
<gene>
    <name evidence="5" type="ORF">P43SY_005353</name>
</gene>
<accession>A0AAD5Q9N3</accession>
<dbReference type="InterPro" id="IPR035979">
    <property type="entry name" value="RBD_domain_sf"/>
</dbReference>
<organism evidence="5 6">
    <name type="scientific">Pythium insidiosum</name>
    <name type="common">Pythiosis disease agent</name>
    <dbReference type="NCBI Taxonomy" id="114742"/>
    <lineage>
        <taxon>Eukaryota</taxon>
        <taxon>Sar</taxon>
        <taxon>Stramenopiles</taxon>
        <taxon>Oomycota</taxon>
        <taxon>Peronosporomycetes</taxon>
        <taxon>Pythiales</taxon>
        <taxon>Pythiaceae</taxon>
        <taxon>Pythium</taxon>
    </lineage>
</organism>
<dbReference type="PANTHER" id="PTHR23236:SF12">
    <property type="entry name" value="EUKARYOTIC INITIATION FACTOR 4B-RELATED"/>
    <property type="match status" value="1"/>
</dbReference>
<dbReference type="EMBL" id="JAKCXM010000025">
    <property type="protein sequence ID" value="KAJ0407080.1"/>
    <property type="molecule type" value="Genomic_DNA"/>
</dbReference>
<dbReference type="PANTHER" id="PTHR23236">
    <property type="entry name" value="EUKARYOTIC TRANSLATION INITIATION FACTOR 4B/4H"/>
    <property type="match status" value="1"/>
</dbReference>
<feature type="compositionally biased region" description="Polar residues" evidence="3">
    <location>
        <begin position="528"/>
        <end position="538"/>
    </location>
</feature>